<evidence type="ECO:0000313" key="3">
    <source>
        <dbReference type="Proteomes" id="UP000059680"/>
    </source>
</evidence>
<dbReference type="STRING" id="39947.A0A0P0UYJ4"/>
<dbReference type="PaxDb" id="39947-A0A0P0UYJ4"/>
<feature type="compositionally biased region" description="Basic residues" evidence="1">
    <location>
        <begin position="77"/>
        <end position="90"/>
    </location>
</feature>
<evidence type="ECO:0000256" key="1">
    <source>
        <dbReference type="SAM" id="MobiDB-lite"/>
    </source>
</evidence>
<dbReference type="EMBL" id="AP014957">
    <property type="protein sequence ID" value="BAS70604.1"/>
    <property type="molecule type" value="Genomic_DNA"/>
</dbReference>
<reference evidence="2 3" key="3">
    <citation type="journal article" date="2013" name="Rice">
        <title>Improvement of the Oryza sativa Nipponbare reference genome using next generation sequence and optical map data.</title>
        <authorList>
            <person name="Kawahara Y."/>
            <person name="de la Bastide M."/>
            <person name="Hamilton J.P."/>
            <person name="Kanamori H."/>
            <person name="McCombie W.R."/>
            <person name="Ouyang S."/>
            <person name="Schwartz D.C."/>
            <person name="Tanaka T."/>
            <person name="Wu J."/>
            <person name="Zhou S."/>
            <person name="Childs K.L."/>
            <person name="Davidson R.M."/>
            <person name="Lin H."/>
            <person name="Quesada-Ocampo L."/>
            <person name="Vaillancourt B."/>
            <person name="Sakai H."/>
            <person name="Lee S.S."/>
            <person name="Kim J."/>
            <person name="Numa H."/>
            <person name="Itoh T."/>
            <person name="Buell C.R."/>
            <person name="Matsumoto T."/>
        </authorList>
    </citation>
    <scope>NUCLEOTIDE SEQUENCE [LARGE SCALE GENOMIC DNA]</scope>
    <source>
        <strain evidence="3">cv. Nipponbare</strain>
    </source>
</reference>
<keyword evidence="3" id="KW-1185">Reference proteome</keyword>
<protein>
    <submittedName>
        <fullName evidence="2">Os01g0169600 protein</fullName>
    </submittedName>
</protein>
<feature type="region of interest" description="Disordered" evidence="1">
    <location>
        <begin position="50"/>
        <end position="96"/>
    </location>
</feature>
<proteinExistence type="predicted"/>
<reference evidence="3" key="1">
    <citation type="journal article" date="2005" name="Nature">
        <title>The map-based sequence of the rice genome.</title>
        <authorList>
            <consortium name="International rice genome sequencing project (IRGSP)"/>
            <person name="Matsumoto T."/>
            <person name="Wu J."/>
            <person name="Kanamori H."/>
            <person name="Katayose Y."/>
            <person name="Fujisawa M."/>
            <person name="Namiki N."/>
            <person name="Mizuno H."/>
            <person name="Yamamoto K."/>
            <person name="Antonio B.A."/>
            <person name="Baba T."/>
            <person name="Sakata K."/>
            <person name="Nagamura Y."/>
            <person name="Aoki H."/>
            <person name="Arikawa K."/>
            <person name="Arita K."/>
            <person name="Bito T."/>
            <person name="Chiden Y."/>
            <person name="Fujitsuka N."/>
            <person name="Fukunaka R."/>
            <person name="Hamada M."/>
            <person name="Harada C."/>
            <person name="Hayashi A."/>
            <person name="Hijishita S."/>
            <person name="Honda M."/>
            <person name="Hosokawa S."/>
            <person name="Ichikawa Y."/>
            <person name="Idonuma A."/>
            <person name="Iijima M."/>
            <person name="Ikeda M."/>
            <person name="Ikeno M."/>
            <person name="Ito K."/>
            <person name="Ito S."/>
            <person name="Ito T."/>
            <person name="Ito Y."/>
            <person name="Ito Y."/>
            <person name="Iwabuchi A."/>
            <person name="Kamiya K."/>
            <person name="Karasawa W."/>
            <person name="Kurita K."/>
            <person name="Katagiri S."/>
            <person name="Kikuta A."/>
            <person name="Kobayashi H."/>
            <person name="Kobayashi N."/>
            <person name="Machita K."/>
            <person name="Maehara T."/>
            <person name="Masukawa M."/>
            <person name="Mizubayashi T."/>
            <person name="Mukai Y."/>
            <person name="Nagasaki H."/>
            <person name="Nagata Y."/>
            <person name="Naito S."/>
            <person name="Nakashima M."/>
            <person name="Nakama Y."/>
            <person name="Nakamichi Y."/>
            <person name="Nakamura M."/>
            <person name="Meguro A."/>
            <person name="Negishi M."/>
            <person name="Ohta I."/>
            <person name="Ohta T."/>
            <person name="Okamoto M."/>
            <person name="Ono N."/>
            <person name="Saji S."/>
            <person name="Sakaguchi M."/>
            <person name="Sakai K."/>
            <person name="Shibata M."/>
            <person name="Shimokawa T."/>
            <person name="Song J."/>
            <person name="Takazaki Y."/>
            <person name="Terasawa K."/>
            <person name="Tsugane M."/>
            <person name="Tsuji K."/>
            <person name="Ueda S."/>
            <person name="Waki K."/>
            <person name="Yamagata H."/>
            <person name="Yamamoto M."/>
            <person name="Yamamoto S."/>
            <person name="Yamane H."/>
            <person name="Yoshiki S."/>
            <person name="Yoshihara R."/>
            <person name="Yukawa K."/>
            <person name="Zhong H."/>
            <person name="Yano M."/>
            <person name="Yuan Q."/>
            <person name="Ouyang S."/>
            <person name="Liu J."/>
            <person name="Jones K.M."/>
            <person name="Gansberger K."/>
            <person name="Moffat K."/>
            <person name="Hill J."/>
            <person name="Bera J."/>
            <person name="Fadrosh D."/>
            <person name="Jin S."/>
            <person name="Johri S."/>
            <person name="Kim M."/>
            <person name="Overton L."/>
            <person name="Reardon M."/>
            <person name="Tsitrin T."/>
            <person name="Vuong H."/>
            <person name="Weaver B."/>
            <person name="Ciecko A."/>
            <person name="Tallon L."/>
            <person name="Jackson J."/>
            <person name="Pai G."/>
            <person name="Aken S.V."/>
            <person name="Utterback T."/>
            <person name="Reidmuller S."/>
            <person name="Feldblyum T."/>
            <person name="Hsiao J."/>
            <person name="Zismann V."/>
            <person name="Iobst S."/>
            <person name="de Vazeille A.R."/>
            <person name="Buell C.R."/>
            <person name="Ying K."/>
            <person name="Li Y."/>
            <person name="Lu T."/>
            <person name="Huang Y."/>
            <person name="Zhao Q."/>
            <person name="Feng Q."/>
            <person name="Zhang L."/>
            <person name="Zhu J."/>
            <person name="Weng Q."/>
            <person name="Mu J."/>
            <person name="Lu Y."/>
            <person name="Fan D."/>
            <person name="Liu Y."/>
            <person name="Guan J."/>
            <person name="Zhang Y."/>
            <person name="Yu S."/>
            <person name="Liu X."/>
            <person name="Zhang Y."/>
            <person name="Hong G."/>
            <person name="Han B."/>
            <person name="Choisne N."/>
            <person name="Demange N."/>
            <person name="Orjeda G."/>
            <person name="Samain S."/>
            <person name="Cattolico L."/>
            <person name="Pelletier E."/>
            <person name="Couloux A."/>
            <person name="Segurens B."/>
            <person name="Wincker P."/>
            <person name="D'Hont A."/>
            <person name="Scarpelli C."/>
            <person name="Weissenbach J."/>
            <person name="Salanoubat M."/>
            <person name="Quetier F."/>
            <person name="Yu Y."/>
            <person name="Kim H.R."/>
            <person name="Rambo T."/>
            <person name="Currie J."/>
            <person name="Collura K."/>
            <person name="Luo M."/>
            <person name="Yang T."/>
            <person name="Ammiraju J.S.S."/>
            <person name="Engler F."/>
            <person name="Soderlund C."/>
            <person name="Wing R.A."/>
            <person name="Palmer L.E."/>
            <person name="de la Bastide M."/>
            <person name="Spiegel L."/>
            <person name="Nascimento L."/>
            <person name="Zutavern T."/>
            <person name="O'Shaughnessy A."/>
            <person name="Dike S."/>
            <person name="Dedhia N."/>
            <person name="Preston R."/>
            <person name="Balija V."/>
            <person name="McCombie W.R."/>
            <person name="Chow T."/>
            <person name="Chen H."/>
            <person name="Chung M."/>
            <person name="Chen C."/>
            <person name="Shaw J."/>
            <person name="Wu H."/>
            <person name="Hsiao K."/>
            <person name="Chao Y."/>
            <person name="Chu M."/>
            <person name="Cheng C."/>
            <person name="Hour A."/>
            <person name="Lee P."/>
            <person name="Lin S."/>
            <person name="Lin Y."/>
            <person name="Liou J."/>
            <person name="Liu S."/>
            <person name="Hsing Y."/>
            <person name="Raghuvanshi S."/>
            <person name="Mohanty A."/>
            <person name="Bharti A.K."/>
            <person name="Gaur A."/>
            <person name="Gupta V."/>
            <person name="Kumar D."/>
            <person name="Ravi V."/>
            <person name="Vij S."/>
            <person name="Kapur A."/>
            <person name="Khurana P."/>
            <person name="Khurana P."/>
            <person name="Khurana J.P."/>
            <person name="Tyagi A.K."/>
            <person name="Gaikwad K."/>
            <person name="Singh A."/>
            <person name="Dalal V."/>
            <person name="Srivastava S."/>
            <person name="Dixit A."/>
            <person name="Pal A.K."/>
            <person name="Ghazi I.A."/>
            <person name="Yadav M."/>
            <person name="Pandit A."/>
            <person name="Bhargava A."/>
            <person name="Sureshbabu K."/>
            <person name="Batra K."/>
            <person name="Sharma T.R."/>
            <person name="Mohapatra T."/>
            <person name="Singh N.K."/>
            <person name="Messing J."/>
            <person name="Nelson A.B."/>
            <person name="Fuks G."/>
            <person name="Kavchok S."/>
            <person name="Keizer G."/>
            <person name="Linton E."/>
            <person name="Llaca V."/>
            <person name="Song R."/>
            <person name="Tanyolac B."/>
            <person name="Young S."/>
            <person name="Ho-Il K."/>
            <person name="Hahn J.H."/>
            <person name="Sangsakoo G."/>
            <person name="Vanavichit A."/>
            <person name="de Mattos Luiz.A.T."/>
            <person name="Zimmer P.D."/>
            <person name="Malone G."/>
            <person name="Dellagostin O."/>
            <person name="de Oliveira A.C."/>
            <person name="Bevan M."/>
            <person name="Bancroft I."/>
            <person name="Minx P."/>
            <person name="Cordum H."/>
            <person name="Wilson R."/>
            <person name="Cheng Z."/>
            <person name="Jin W."/>
            <person name="Jiang J."/>
            <person name="Leong S.A."/>
            <person name="Iwama H."/>
            <person name="Gojobori T."/>
            <person name="Itoh T."/>
            <person name="Niimura Y."/>
            <person name="Fujii Y."/>
            <person name="Habara T."/>
            <person name="Sakai H."/>
            <person name="Sato Y."/>
            <person name="Wilson G."/>
            <person name="Kumar K."/>
            <person name="McCouch S."/>
            <person name="Juretic N."/>
            <person name="Hoen D."/>
            <person name="Wright S."/>
            <person name="Bruskiewich R."/>
            <person name="Bureau T."/>
            <person name="Miyao A."/>
            <person name="Hirochika H."/>
            <person name="Nishikawa T."/>
            <person name="Kadowaki K."/>
            <person name="Sugiura M."/>
            <person name="Burr B."/>
            <person name="Sasaki T."/>
        </authorList>
    </citation>
    <scope>NUCLEOTIDE SEQUENCE [LARGE SCALE GENOMIC DNA]</scope>
    <source>
        <strain evidence="3">cv. Nipponbare</strain>
    </source>
</reference>
<sequence>MPQPPPSVCTRSVTSVALPTHGDGGGCCRVLLSPFDAYWVALLLVRPHHHSETLSTHSGTPSRRCSRRSTASPVRWSTRRRRRRRRRRGRCPSSWRPAAAWHSWRPRRSWHRWCARRGG</sequence>
<dbReference type="AlphaFoldDB" id="A0A0P0UYJ4"/>
<name>A0A0P0UYJ4_ORYSJ</name>
<feature type="compositionally biased region" description="Polar residues" evidence="1">
    <location>
        <begin position="53"/>
        <end position="72"/>
    </location>
</feature>
<evidence type="ECO:0000313" key="2">
    <source>
        <dbReference type="EMBL" id="BAS70604.1"/>
    </source>
</evidence>
<accession>A0A0P0UYJ4</accession>
<dbReference type="Proteomes" id="UP000059680">
    <property type="component" value="Chromosome 1"/>
</dbReference>
<dbReference type="InParanoid" id="A0A0P0UYJ4"/>
<organism evidence="2 3">
    <name type="scientific">Oryza sativa subsp. japonica</name>
    <name type="common">Rice</name>
    <dbReference type="NCBI Taxonomy" id="39947"/>
    <lineage>
        <taxon>Eukaryota</taxon>
        <taxon>Viridiplantae</taxon>
        <taxon>Streptophyta</taxon>
        <taxon>Embryophyta</taxon>
        <taxon>Tracheophyta</taxon>
        <taxon>Spermatophyta</taxon>
        <taxon>Magnoliopsida</taxon>
        <taxon>Liliopsida</taxon>
        <taxon>Poales</taxon>
        <taxon>Poaceae</taxon>
        <taxon>BOP clade</taxon>
        <taxon>Oryzoideae</taxon>
        <taxon>Oryzeae</taxon>
        <taxon>Oryzinae</taxon>
        <taxon>Oryza</taxon>
        <taxon>Oryza sativa</taxon>
    </lineage>
</organism>
<reference evidence="2 3" key="2">
    <citation type="journal article" date="2013" name="Plant Cell Physiol.">
        <title>Rice Annotation Project Database (RAP-DB): an integrative and interactive database for rice genomics.</title>
        <authorList>
            <person name="Sakai H."/>
            <person name="Lee S.S."/>
            <person name="Tanaka T."/>
            <person name="Numa H."/>
            <person name="Kim J."/>
            <person name="Kawahara Y."/>
            <person name="Wakimoto H."/>
            <person name="Yang C.C."/>
            <person name="Iwamoto M."/>
            <person name="Abe T."/>
            <person name="Yamada Y."/>
            <person name="Muto A."/>
            <person name="Inokuchi H."/>
            <person name="Ikemura T."/>
            <person name="Matsumoto T."/>
            <person name="Sasaki T."/>
            <person name="Itoh T."/>
        </authorList>
    </citation>
    <scope>NUCLEOTIDE SEQUENCE [LARGE SCALE GENOMIC DNA]</scope>
    <source>
        <strain evidence="3">cv. Nipponbare</strain>
    </source>
</reference>
<gene>
    <name evidence="2" type="ordered locus">Os01g0169600</name>
    <name evidence="2" type="ORF">OSNPB_010169600</name>
</gene>